<sequence length="637" mass="69243">MRADALLGKGDLDAALPHYRAYLGKSGHPPRWVEVSLKVARALLQKPSEEHAEEAIGLARRVIYEGPSGAGSGEAKAIENDALGSLPFPRRKAFETPSQDDLLSQAKRQLAASQSRAALRTTDGLIADPRAATPGDLGCGAWMVRAEALFRLRKRPEAADAYGSAIERCAGTPRRVEALWHGGKASARAARNAEAAQRYGLLEQEFAPHRLADDARLKGALAARELGDEARFTQMLTKMPDDYPEGDMTTDGLFELALGRMTKRDWAGAVAPLERALARAPRERVYYAAGRLPYYLARARLETGAIDQAKELFASVIRDYPLTFYMSLAYARLADKDRVAADRALDEALAREGATAPLPPPASAAFAQPAFVRALALARQGESRLARIELDRLGVGARTAPPEVLWAAALLFSRAGSPKEAHQILRTATNTIPKGRAELTDWTDHYPAGNWRSAWEIAFPRPYASIVAAEAQRSGIPESLAHAIMREESAFDPRVVSSAAAVGLMQLILPTAQRMAKPLKLKATAESLKRPEINVALGCRYLSILRAKFKDNPLLAIPGYNAGGGKPKDWVDERPNEDFDLWVEQIPYEETRNYTKRVMTSMAAYDFLYGKGKSGEALAAPLHASPAARGALAAKAP</sequence>
<dbReference type="GO" id="GO:0008933">
    <property type="term" value="F:peptidoglycan lytic transglycosylase activity"/>
    <property type="evidence" value="ECO:0007669"/>
    <property type="project" value="InterPro"/>
</dbReference>
<dbReference type="InterPro" id="IPR000189">
    <property type="entry name" value="Transglyc_AS"/>
</dbReference>
<evidence type="ECO:0000259" key="2">
    <source>
        <dbReference type="Pfam" id="PF01464"/>
    </source>
</evidence>
<accession>A0A6N7PYN7</accession>
<dbReference type="SUPFAM" id="SSF53955">
    <property type="entry name" value="Lysozyme-like"/>
    <property type="match status" value="1"/>
</dbReference>
<feature type="domain" description="Transglycosylase SLT" evidence="2">
    <location>
        <begin position="467"/>
        <end position="581"/>
    </location>
</feature>
<dbReference type="InterPro" id="IPR008258">
    <property type="entry name" value="Transglycosylase_SLT_dom_1"/>
</dbReference>
<reference evidence="3 4" key="1">
    <citation type="submission" date="2019-10" db="EMBL/GenBank/DDBJ databases">
        <title>A soil myxobacterium in the family Polyangiaceae.</title>
        <authorList>
            <person name="Li Y."/>
            <person name="Wang J."/>
        </authorList>
    </citation>
    <scope>NUCLEOTIDE SEQUENCE [LARGE SCALE GENOMIC DNA]</scope>
    <source>
        <strain evidence="3 4">DSM 14734</strain>
    </source>
</reference>
<dbReference type="Gene3D" id="1.10.530.10">
    <property type="match status" value="1"/>
</dbReference>
<dbReference type="Gene3D" id="1.25.40.10">
    <property type="entry name" value="Tetratricopeptide repeat domain"/>
    <property type="match status" value="2"/>
</dbReference>
<proteinExistence type="inferred from homology"/>
<evidence type="ECO:0000256" key="1">
    <source>
        <dbReference type="ARBA" id="ARBA00007734"/>
    </source>
</evidence>
<dbReference type="InterPro" id="IPR011990">
    <property type="entry name" value="TPR-like_helical_dom_sf"/>
</dbReference>
<dbReference type="GO" id="GO:0016020">
    <property type="term" value="C:membrane"/>
    <property type="evidence" value="ECO:0007669"/>
    <property type="project" value="InterPro"/>
</dbReference>
<gene>
    <name evidence="3" type="ORF">GF068_36155</name>
</gene>
<protein>
    <submittedName>
        <fullName evidence="3">Transglycosylase SLT domain-containing protein</fullName>
    </submittedName>
</protein>
<dbReference type="PROSITE" id="PS00922">
    <property type="entry name" value="TRANSGLYCOSYLASE"/>
    <property type="match status" value="1"/>
</dbReference>
<dbReference type="SUPFAM" id="SSF48452">
    <property type="entry name" value="TPR-like"/>
    <property type="match status" value="1"/>
</dbReference>
<dbReference type="OrthoDB" id="9781970at2"/>
<evidence type="ECO:0000313" key="3">
    <source>
        <dbReference type="EMBL" id="MRG97322.1"/>
    </source>
</evidence>
<comment type="similarity">
    <text evidence="1">Belongs to the transglycosylase Slt family.</text>
</comment>
<dbReference type="Proteomes" id="UP000440224">
    <property type="component" value="Unassembled WGS sequence"/>
</dbReference>
<comment type="caution">
    <text evidence="3">The sequence shown here is derived from an EMBL/GenBank/DDBJ whole genome shotgun (WGS) entry which is preliminary data.</text>
</comment>
<dbReference type="AlphaFoldDB" id="A0A6N7PYN7"/>
<organism evidence="3 4">
    <name type="scientific">Polyangium spumosum</name>
    <dbReference type="NCBI Taxonomy" id="889282"/>
    <lineage>
        <taxon>Bacteria</taxon>
        <taxon>Pseudomonadati</taxon>
        <taxon>Myxococcota</taxon>
        <taxon>Polyangia</taxon>
        <taxon>Polyangiales</taxon>
        <taxon>Polyangiaceae</taxon>
        <taxon>Polyangium</taxon>
    </lineage>
</organism>
<dbReference type="PANTHER" id="PTHR37423:SF2">
    <property type="entry name" value="MEMBRANE-BOUND LYTIC MUREIN TRANSGLYCOSYLASE C"/>
    <property type="match status" value="1"/>
</dbReference>
<dbReference type="InterPro" id="IPR023346">
    <property type="entry name" value="Lysozyme-like_dom_sf"/>
</dbReference>
<dbReference type="GO" id="GO:0000270">
    <property type="term" value="P:peptidoglycan metabolic process"/>
    <property type="evidence" value="ECO:0007669"/>
    <property type="project" value="InterPro"/>
</dbReference>
<dbReference type="CDD" id="cd13401">
    <property type="entry name" value="Slt70-like"/>
    <property type="match status" value="1"/>
</dbReference>
<dbReference type="PANTHER" id="PTHR37423">
    <property type="entry name" value="SOLUBLE LYTIC MUREIN TRANSGLYCOSYLASE-RELATED"/>
    <property type="match status" value="1"/>
</dbReference>
<dbReference type="Pfam" id="PF01464">
    <property type="entry name" value="SLT"/>
    <property type="match status" value="1"/>
</dbReference>
<dbReference type="EMBL" id="WJIE01000016">
    <property type="protein sequence ID" value="MRG97322.1"/>
    <property type="molecule type" value="Genomic_DNA"/>
</dbReference>
<evidence type="ECO:0000313" key="4">
    <source>
        <dbReference type="Proteomes" id="UP000440224"/>
    </source>
</evidence>
<name>A0A6N7PYN7_9BACT</name>
<keyword evidence="4" id="KW-1185">Reference proteome</keyword>